<dbReference type="GO" id="GO:0031267">
    <property type="term" value="F:small GTPase binding"/>
    <property type="evidence" value="ECO:0007669"/>
    <property type="project" value="InterPro"/>
</dbReference>
<dbReference type="STRING" id="90262.A0A1X2I0Q5"/>
<dbReference type="OrthoDB" id="1104827at2759"/>
<dbReference type="GO" id="GO:0051016">
    <property type="term" value="P:barbed-end actin filament capping"/>
    <property type="evidence" value="ECO:0007669"/>
    <property type="project" value="TreeGrafter"/>
</dbReference>
<feature type="compositionally biased region" description="Basic and acidic residues" evidence="3">
    <location>
        <begin position="1505"/>
        <end position="1535"/>
    </location>
</feature>
<dbReference type="GO" id="GO:0043332">
    <property type="term" value="C:mating projection tip"/>
    <property type="evidence" value="ECO:0007669"/>
    <property type="project" value="TreeGrafter"/>
</dbReference>
<comment type="similarity">
    <text evidence="1">Belongs to the formin homology family. BNI1 subfamily.</text>
</comment>
<dbReference type="GO" id="GO:0008017">
    <property type="term" value="F:microtubule binding"/>
    <property type="evidence" value="ECO:0007669"/>
    <property type="project" value="InterPro"/>
</dbReference>
<feature type="compositionally biased region" description="Pro residues" evidence="3">
    <location>
        <begin position="1049"/>
        <end position="1070"/>
    </location>
</feature>
<dbReference type="InterPro" id="IPR042201">
    <property type="entry name" value="FH2_Formin_sf"/>
</dbReference>
<dbReference type="GO" id="GO:0051017">
    <property type="term" value="P:actin filament bundle assembly"/>
    <property type="evidence" value="ECO:0007669"/>
    <property type="project" value="TreeGrafter"/>
</dbReference>
<proteinExistence type="inferred from homology"/>
<evidence type="ECO:0000259" key="4">
    <source>
        <dbReference type="PROSITE" id="PS51232"/>
    </source>
</evidence>
<dbReference type="GO" id="GO:1903475">
    <property type="term" value="P:mitotic actomyosin contractile ring assembly"/>
    <property type="evidence" value="ECO:0007669"/>
    <property type="project" value="TreeGrafter"/>
</dbReference>
<dbReference type="Gene3D" id="1.20.58.2220">
    <property type="entry name" value="Formin, FH2 domain"/>
    <property type="match status" value="1"/>
</dbReference>
<accession>A0A1X2I0Q5</accession>
<dbReference type="GO" id="GO:0045010">
    <property type="term" value="P:actin nucleation"/>
    <property type="evidence" value="ECO:0007669"/>
    <property type="project" value="InterPro"/>
</dbReference>
<feature type="compositionally biased region" description="Polar residues" evidence="3">
    <location>
        <begin position="1026"/>
        <end position="1041"/>
    </location>
</feature>
<dbReference type="GO" id="GO:0005938">
    <property type="term" value="C:cell cortex"/>
    <property type="evidence" value="ECO:0007669"/>
    <property type="project" value="UniProtKB-ARBA"/>
</dbReference>
<feature type="compositionally biased region" description="Pro residues" evidence="3">
    <location>
        <begin position="979"/>
        <end position="990"/>
    </location>
</feature>
<feature type="compositionally biased region" description="Polar residues" evidence="3">
    <location>
        <begin position="897"/>
        <end position="914"/>
    </location>
</feature>
<dbReference type="InterPro" id="IPR010473">
    <property type="entry name" value="GTPase-bd"/>
</dbReference>
<dbReference type="Gene3D" id="1.25.10.10">
    <property type="entry name" value="Leucine-rich Repeat Variant"/>
    <property type="match status" value="1"/>
</dbReference>
<feature type="compositionally biased region" description="Pro residues" evidence="3">
    <location>
        <begin position="944"/>
        <end position="954"/>
    </location>
</feature>
<dbReference type="Pfam" id="PF06371">
    <property type="entry name" value="Drf_GBD"/>
    <property type="match status" value="1"/>
</dbReference>
<comment type="caution">
    <text evidence="6">The sequence shown here is derived from an EMBL/GenBank/DDBJ whole genome shotgun (WGS) entry which is preliminary data.</text>
</comment>
<dbReference type="InterPro" id="IPR016024">
    <property type="entry name" value="ARM-type_fold"/>
</dbReference>
<feature type="region of interest" description="Disordered" evidence="3">
    <location>
        <begin position="1473"/>
        <end position="1542"/>
    </location>
</feature>
<evidence type="ECO:0000313" key="7">
    <source>
        <dbReference type="Proteomes" id="UP000193560"/>
    </source>
</evidence>
<dbReference type="Pfam" id="PF02181">
    <property type="entry name" value="FH2"/>
    <property type="match status" value="1"/>
</dbReference>
<dbReference type="InterPro" id="IPR051661">
    <property type="entry name" value="Actin_filament_regulator"/>
</dbReference>
<dbReference type="PROSITE" id="PS51232">
    <property type="entry name" value="GBD_FH3"/>
    <property type="match status" value="1"/>
</dbReference>
<dbReference type="PROSITE" id="PS51444">
    <property type="entry name" value="FH2"/>
    <property type="match status" value="1"/>
</dbReference>
<feature type="compositionally biased region" description="Basic and acidic residues" evidence="3">
    <location>
        <begin position="154"/>
        <end position="163"/>
    </location>
</feature>
<feature type="domain" description="FH2" evidence="5">
    <location>
        <begin position="1075"/>
        <end position="1481"/>
    </location>
</feature>
<feature type="coiled-coil region" evidence="2">
    <location>
        <begin position="518"/>
        <end position="609"/>
    </location>
</feature>
<dbReference type="InterPro" id="IPR010472">
    <property type="entry name" value="FH3_dom"/>
</dbReference>
<dbReference type="Gene3D" id="1.10.238.150">
    <property type="entry name" value="Formin, FH3 diaphanous domain"/>
    <property type="match status" value="1"/>
</dbReference>
<gene>
    <name evidence="6" type="ORF">BCR42DRAFT_427913</name>
</gene>
<dbReference type="SUPFAM" id="SSF48371">
    <property type="entry name" value="ARM repeat"/>
    <property type="match status" value="1"/>
</dbReference>
<feature type="compositionally biased region" description="Low complexity" evidence="3">
    <location>
        <begin position="828"/>
        <end position="841"/>
    </location>
</feature>
<dbReference type="SUPFAM" id="SSF101447">
    <property type="entry name" value="Formin homology 2 domain (FH2 domain)"/>
    <property type="match status" value="1"/>
</dbReference>
<feature type="compositionally biased region" description="Polar residues" evidence="3">
    <location>
        <begin position="723"/>
        <end position="732"/>
    </location>
</feature>
<sequence>MDLFGMSKKSKQRPRATLDSPASQQAHPNTDTGILPPPRTWSSQTTVDQSYADNATDSYTLDDYYGGGDLSPTNSQTAHVVEAAPATYNGLSEREVEALFEKMLTRRGIHDGNARAAMLSFPTNKKWLMVSQDKQADTTSPAPVPSSSSRRNNNHQEYKEPEKSTPEFYIKQFLQPDMSGVTPRMVAHLAVSLRTMPLSWVRQFIESRGLQVITNVIGILNKREQKTDADLQMEAEILKCFKSLINNRWGAREVIANPQCIFHIVLSLTSPPVTTRKLVCEVLAFVCHVDLPKGQEIVLQGMEKLKDYRHEYGRFDGWLKIVEATLDGRGRMGSLVGASEDVKRLGGTPDNQLGDYALSNMMLVNSLITVIEDSEVRVHLRNQLNACGLQRIMDKMLEYNNEHLRRHISIYKQMSDNDYEDMQETYHDESINNMDDPRDVFESILHRVEGTRGYDFLLSALQHLLLIQDQGPVQVRYYQLLDNLVTQIVLDRKGLSSNDFSGGVGWSVASLVEKFAEQDQLQSAIAEAKDAKKMYEKAIKEKQELEVEVGLQGDGLIGQLKDKTNSLEDLLRMSRHTITTLQRKLKDVQQEYQTNLAAMDQQLKDMQQLSARQSSGGSSNDLDQQNAQFTVIQPDGTRTFDRLRAQAILEGTPGEDHDSNQAIPKAEGLSDAFKSSLSQQLGPSDIPSGFVIPGTLPLIGSTRRGQRNGSLPMDDPMDDYFNNLDQPSSDQPKIQFGLHTQVDDSLRDSSSGTKIGPLEHADKPISDLAANLEQQLRKTNDGKILPQRTTSSTTNDNTDIKDIKNSAPTPIAEHMKATHQSTTPSSVTASNASSTDSPTSSGRLPSSKPLPPPATELTSSGMSPPMAQWTSSSIPPPSTPIPGASTSATTAAPITDVLSSGDSPSITNMTSPGLSPSPMPDVSSSSGIPPPPPPPMTEATSAGIPPPPPPPPMPETTSSGIPTPPPPPPTVMPGMEPSDIPPPPPPPPMPELTSSGIPPPPPPPSMSVMATSDIPPPPPPPPMAGMSSNIPPTENIATGTTSSDSPSSASPPPPPPPPPSGPNAPPPPMMAPLRKTMRHQPDVKTRALQWTKMQTNFINKTVWAATDIDEYALEDELDTIGVFASIQEIFAQKIIQQKRRQRQERKEEICILDSKKAYNINIALLAKFKHITFADVTARILSIDDVFCTENVLINLQSNVPTAEEMGKLSVFVKSASEEQLEQLSKPDTFCVEMMKIDRYKERVDNMLFRCTFNERYKQLTKNMNSVLEASIALKDSSSFKELLRLILVLGNYMNGTTFQGGAFGVRISSINKLLDTKGTEGDTTLLHFLVDTVETKLPRLHGFLDDLQETGHACRVTLQDMVKDYNEIRSGLQKLLQELENHYGDGYVAPEGDNFAKTMVDFRNNAIDKFEQLEVRYTSMDVAYKDVVSFYGENPNQMKPDEFFGIFKTFTSSWERAMGDNKSARQKLENMERVRRQEEERKERIKAQKMRGVDTSNVENSNNDDDKNIMDNLLDRLRAGEMETNTKRRGERSAARRQQRVESVAIQAEDLLKSIQTDESSSTIIPRSRLLAQN</sequence>
<feature type="compositionally biased region" description="Basic and acidic residues" evidence="3">
    <location>
        <begin position="1473"/>
        <end position="1487"/>
    </location>
</feature>
<dbReference type="InterPro" id="IPR015425">
    <property type="entry name" value="FH2_Formin"/>
</dbReference>
<protein>
    <recommendedName>
        <fullName evidence="8">Formin homology 2 domain-domain-containing protein</fullName>
    </recommendedName>
</protein>
<evidence type="ECO:0000259" key="5">
    <source>
        <dbReference type="PROSITE" id="PS51444"/>
    </source>
</evidence>
<keyword evidence="2" id="KW-0175">Coiled coil</keyword>
<dbReference type="SMART" id="SM00498">
    <property type="entry name" value="FH2"/>
    <property type="match status" value="1"/>
</dbReference>
<feature type="compositionally biased region" description="Pro residues" evidence="3">
    <location>
        <begin position="962"/>
        <end position="971"/>
    </location>
</feature>
<dbReference type="EMBL" id="MCGE01000042">
    <property type="protein sequence ID" value="ORZ05858.1"/>
    <property type="molecule type" value="Genomic_DNA"/>
</dbReference>
<dbReference type="GO" id="GO:0003779">
    <property type="term" value="F:actin binding"/>
    <property type="evidence" value="ECO:0007669"/>
    <property type="project" value="InterPro"/>
</dbReference>
<evidence type="ECO:0008006" key="8">
    <source>
        <dbReference type="Google" id="ProtNLM"/>
    </source>
</evidence>
<dbReference type="Pfam" id="PF06367">
    <property type="entry name" value="Drf_FH3"/>
    <property type="match status" value="1"/>
</dbReference>
<name>A0A1X2I0Q5_9FUNG</name>
<dbReference type="GO" id="GO:0032153">
    <property type="term" value="C:cell division site"/>
    <property type="evidence" value="ECO:0007669"/>
    <property type="project" value="TreeGrafter"/>
</dbReference>
<evidence type="ECO:0000256" key="2">
    <source>
        <dbReference type="SAM" id="Coils"/>
    </source>
</evidence>
<dbReference type="SMART" id="SM01140">
    <property type="entry name" value="Drf_GBD"/>
    <property type="match status" value="1"/>
</dbReference>
<feature type="compositionally biased region" description="Polar residues" evidence="3">
    <location>
        <begin position="818"/>
        <end position="827"/>
    </location>
</feature>
<organism evidence="6 7">
    <name type="scientific">Absidia repens</name>
    <dbReference type="NCBI Taxonomy" id="90262"/>
    <lineage>
        <taxon>Eukaryota</taxon>
        <taxon>Fungi</taxon>
        <taxon>Fungi incertae sedis</taxon>
        <taxon>Mucoromycota</taxon>
        <taxon>Mucoromycotina</taxon>
        <taxon>Mucoromycetes</taxon>
        <taxon>Mucorales</taxon>
        <taxon>Cunninghamellaceae</taxon>
        <taxon>Absidia</taxon>
    </lineage>
</organism>
<reference evidence="6 7" key="1">
    <citation type="submission" date="2016-07" db="EMBL/GenBank/DDBJ databases">
        <title>Pervasive Adenine N6-methylation of Active Genes in Fungi.</title>
        <authorList>
            <consortium name="DOE Joint Genome Institute"/>
            <person name="Mondo S.J."/>
            <person name="Dannebaum R.O."/>
            <person name="Kuo R.C."/>
            <person name="Labutti K."/>
            <person name="Haridas S."/>
            <person name="Kuo A."/>
            <person name="Salamov A."/>
            <person name="Ahrendt S.R."/>
            <person name="Lipzen A."/>
            <person name="Sullivan W."/>
            <person name="Andreopoulos W.B."/>
            <person name="Clum A."/>
            <person name="Lindquist E."/>
            <person name="Daum C."/>
            <person name="Ramamoorthy G.K."/>
            <person name="Gryganskyi A."/>
            <person name="Culley D."/>
            <person name="Magnuson J.K."/>
            <person name="James T.Y."/>
            <person name="O'Malley M.A."/>
            <person name="Stajich J.E."/>
            <person name="Spatafora J.W."/>
            <person name="Visel A."/>
            <person name="Grigoriev I.V."/>
        </authorList>
    </citation>
    <scope>NUCLEOTIDE SEQUENCE [LARGE SCALE GENOMIC DNA]</scope>
    <source>
        <strain evidence="6 7">NRRL 1336</strain>
    </source>
</reference>
<dbReference type="PRINTS" id="PR00828">
    <property type="entry name" value="FORMIN"/>
</dbReference>
<dbReference type="InterPro" id="IPR011989">
    <property type="entry name" value="ARM-like"/>
</dbReference>
<dbReference type="InterPro" id="IPR001265">
    <property type="entry name" value="Formin_Cappuccino_subfam"/>
</dbReference>
<dbReference type="Gene3D" id="6.10.30.50">
    <property type="match status" value="1"/>
</dbReference>
<dbReference type="Gene3D" id="1.20.58.630">
    <property type="match status" value="1"/>
</dbReference>
<feature type="compositionally biased region" description="Polar residues" evidence="3">
    <location>
        <begin position="20"/>
        <end position="32"/>
    </location>
</feature>
<feature type="compositionally biased region" description="Pro residues" evidence="3">
    <location>
        <begin position="1014"/>
        <end position="1023"/>
    </location>
</feature>
<feature type="region of interest" description="Disordered" evidence="3">
    <location>
        <begin position="132"/>
        <end position="163"/>
    </location>
</feature>
<feature type="region of interest" description="Disordered" evidence="3">
    <location>
        <begin position="777"/>
        <end position="1074"/>
    </location>
</feature>
<feature type="region of interest" description="Disordered" evidence="3">
    <location>
        <begin position="1"/>
        <end position="46"/>
    </location>
</feature>
<feature type="domain" description="GBD/FH3" evidence="4">
    <location>
        <begin position="88"/>
        <end position="496"/>
    </location>
</feature>
<feature type="region of interest" description="Disordered" evidence="3">
    <location>
        <begin position="701"/>
        <end position="765"/>
    </location>
</feature>
<evidence type="ECO:0000256" key="3">
    <source>
        <dbReference type="SAM" id="MobiDB-lite"/>
    </source>
</evidence>
<dbReference type="Proteomes" id="UP000193560">
    <property type="component" value="Unassembled WGS sequence"/>
</dbReference>
<dbReference type="InterPro" id="IPR014768">
    <property type="entry name" value="GBD/FH3_dom"/>
</dbReference>
<evidence type="ECO:0000313" key="6">
    <source>
        <dbReference type="EMBL" id="ORZ05858.1"/>
    </source>
</evidence>
<dbReference type="PANTHER" id="PTHR47102:SF2">
    <property type="entry name" value="PROTEIN BNI1"/>
    <property type="match status" value="1"/>
</dbReference>
<feature type="compositionally biased region" description="Low complexity" evidence="3">
    <location>
        <begin position="881"/>
        <end position="895"/>
    </location>
</feature>
<dbReference type="GO" id="GO:0005884">
    <property type="term" value="C:actin filament"/>
    <property type="evidence" value="ECO:0007669"/>
    <property type="project" value="InterPro"/>
</dbReference>
<keyword evidence="7" id="KW-1185">Reference proteome</keyword>
<dbReference type="PANTHER" id="PTHR47102">
    <property type="entry name" value="PROTEIN BNI1"/>
    <property type="match status" value="1"/>
</dbReference>
<evidence type="ECO:0000256" key="1">
    <source>
        <dbReference type="ARBA" id="ARBA00037935"/>
    </source>
</evidence>
<dbReference type="SMART" id="SM01139">
    <property type="entry name" value="Drf_FH3"/>
    <property type="match status" value="1"/>
</dbReference>